<dbReference type="eggNOG" id="KOG4658">
    <property type="taxonomic scope" value="Eukaryota"/>
</dbReference>
<sequence length="835" mass="94165">MTCRRQRRRRQTSPAAPAPAPDNDDLLSEILLRLPSQPSSLPRASLVCKQWRRLVSDPAFLRRFRARHRDPPLLGVFKDEFHHPVFRSVLDPPDLIPPDRFALRLDDDYPVAGLLGCRHGFALIFNYNTCEFLVWDPVSGDLRRVAVPPELAGGERSVMNGAVLCAAGDDDDGHAHGGGFRSCRFRLVLIGSSKMDGRIFASVYSSVTGEWGDAIFTGPVSTIYHFGSPAILVGNALYWLLSVSRHHILQFNLETSSLAVIDGNWPGTNFSSDCRYCIMRGEDDNVGLAILSYRGFQMWERKVTLGGAARWALRKTVKLHDILGLSSAVQREKIDIVGYVEDTNAFILVVDTGFYMFQVDSMQSKKLFDCNVITRCHPFTSFYTAAMEAIGPDEQPVKGNGETEFKRDLEMEHVVSAVTSELVTRTQEDMKSQRRYITNSGMLMQLKALADAMYRGHHVLDMFRCRTLIQVSNPFPPLKRFCKIVDASGKDKASHLELHRTLEILETAVDHMAEFVVLLGGCDRMSRRPYDTYLYIDNFMFGRHTEKQRLLNFLLEYNPPGVQPAVLPIIGALGVGKKTLVAHVCADERVQSQFSSILHLNEDVNEMNWEEFYKSVAQMNEGSKVVTISRLRKSEKLGTVKPMFLNNHSDEELSYLFKTLAFGSANPKDHPRLVQIAEEISMQMQFIGTLAAANATADALRGNLDVNFWLGRLKMCITLTEKNFSLYGQNPKLLPEQGRRIDITSIAFSPTAQLHVIPCTNFSSASKVTMKNLPRVRFRELLLDLSIRPKDEFNLVTWESRLPPYTSFVHFVLNCAQDMPEDAPFLGRKRQGIPS</sequence>
<dbReference type="Gramene" id="ONIVA05G11080.1">
    <property type="protein sequence ID" value="ONIVA05G11080.1"/>
    <property type="gene ID" value="ONIVA05G11080"/>
</dbReference>
<dbReference type="InterPro" id="IPR027417">
    <property type="entry name" value="P-loop_NTPase"/>
</dbReference>
<evidence type="ECO:0000256" key="1">
    <source>
        <dbReference type="SAM" id="MobiDB-lite"/>
    </source>
</evidence>
<feature type="domain" description="F-box" evidence="2">
    <location>
        <begin position="24"/>
        <end position="64"/>
    </location>
</feature>
<dbReference type="SMART" id="SM00256">
    <property type="entry name" value="FBOX"/>
    <property type="match status" value="1"/>
</dbReference>
<evidence type="ECO:0000313" key="4">
    <source>
        <dbReference type="Proteomes" id="UP000006591"/>
    </source>
</evidence>
<reference evidence="3" key="1">
    <citation type="submission" date="2015-04" db="UniProtKB">
        <authorList>
            <consortium name="EnsemblPlants"/>
        </authorList>
    </citation>
    <scope>IDENTIFICATION</scope>
    <source>
        <strain evidence="3">SL10</strain>
    </source>
</reference>
<dbReference type="SUPFAM" id="SSF81383">
    <property type="entry name" value="F-box domain"/>
    <property type="match status" value="1"/>
</dbReference>
<accession>A0A0E0HC81</accession>
<name>A0A0E0HC81_ORYNI</name>
<dbReference type="EnsemblPlants" id="ONIVA05G11080.1">
    <property type="protein sequence ID" value="ONIVA05G11080.1"/>
    <property type="gene ID" value="ONIVA05G11080"/>
</dbReference>
<dbReference type="InterPro" id="IPR001810">
    <property type="entry name" value="F-box_dom"/>
</dbReference>
<dbReference type="Gene3D" id="3.40.50.300">
    <property type="entry name" value="P-loop containing nucleotide triphosphate hydrolases"/>
    <property type="match status" value="1"/>
</dbReference>
<dbReference type="AlphaFoldDB" id="A0A0E0HC81"/>
<dbReference type="STRING" id="4536.A0A0E0HC81"/>
<dbReference type="InterPro" id="IPR036047">
    <property type="entry name" value="F-box-like_dom_sf"/>
</dbReference>
<dbReference type="PANTHER" id="PTHR33186">
    <property type="entry name" value="OS10G0136150 PROTEIN-RELATED"/>
    <property type="match status" value="1"/>
</dbReference>
<dbReference type="Pfam" id="PF12937">
    <property type="entry name" value="F-box-like"/>
    <property type="match status" value="1"/>
</dbReference>
<organism evidence="3">
    <name type="scientific">Oryza nivara</name>
    <name type="common">Indian wild rice</name>
    <name type="synonym">Oryza sativa f. spontanea</name>
    <dbReference type="NCBI Taxonomy" id="4536"/>
    <lineage>
        <taxon>Eukaryota</taxon>
        <taxon>Viridiplantae</taxon>
        <taxon>Streptophyta</taxon>
        <taxon>Embryophyta</taxon>
        <taxon>Tracheophyta</taxon>
        <taxon>Spermatophyta</taxon>
        <taxon>Magnoliopsida</taxon>
        <taxon>Liliopsida</taxon>
        <taxon>Poales</taxon>
        <taxon>Poaceae</taxon>
        <taxon>BOP clade</taxon>
        <taxon>Oryzoideae</taxon>
        <taxon>Oryzeae</taxon>
        <taxon>Oryzinae</taxon>
        <taxon>Oryza</taxon>
    </lineage>
</organism>
<dbReference type="PANTHER" id="PTHR33186:SF18">
    <property type="entry name" value="OS10G0136150 PROTEIN"/>
    <property type="match status" value="1"/>
</dbReference>
<dbReference type="Gene3D" id="1.20.1280.50">
    <property type="match status" value="1"/>
</dbReference>
<keyword evidence="4" id="KW-1185">Reference proteome</keyword>
<dbReference type="Pfam" id="PF23635">
    <property type="entry name" value="Beta-prop_AT5G49610-like"/>
    <property type="match status" value="1"/>
</dbReference>
<evidence type="ECO:0000259" key="2">
    <source>
        <dbReference type="SMART" id="SM00256"/>
    </source>
</evidence>
<evidence type="ECO:0000313" key="3">
    <source>
        <dbReference type="EnsemblPlants" id="ONIVA05G11080.1"/>
    </source>
</evidence>
<reference evidence="3" key="2">
    <citation type="submission" date="2018-04" db="EMBL/GenBank/DDBJ databases">
        <title>OnivRS2 (Oryza nivara Reference Sequence Version 2).</title>
        <authorList>
            <person name="Zhang J."/>
            <person name="Kudrna D."/>
            <person name="Lee S."/>
            <person name="Talag J."/>
            <person name="Rajasekar S."/>
            <person name="Welchert J."/>
            <person name="Hsing Y.-I."/>
            <person name="Wing R.A."/>
        </authorList>
    </citation>
    <scope>NUCLEOTIDE SEQUENCE [LARGE SCALE GENOMIC DNA]</scope>
    <source>
        <strain evidence="3">SL10</strain>
    </source>
</reference>
<dbReference type="Proteomes" id="UP000006591">
    <property type="component" value="Chromosome 5"/>
</dbReference>
<feature type="region of interest" description="Disordered" evidence="1">
    <location>
        <begin position="1"/>
        <end position="23"/>
    </location>
</feature>
<protein>
    <recommendedName>
        <fullName evidence="2">F-box domain-containing protein</fullName>
    </recommendedName>
</protein>
<feature type="compositionally biased region" description="Basic residues" evidence="1">
    <location>
        <begin position="1"/>
        <end position="11"/>
    </location>
</feature>
<dbReference type="HOGENOM" id="CLU_013909_0_0_1"/>
<dbReference type="OMA" id="ACENRER"/>
<dbReference type="SUPFAM" id="SSF52540">
    <property type="entry name" value="P-loop containing nucleoside triphosphate hydrolases"/>
    <property type="match status" value="1"/>
</dbReference>
<dbReference type="InterPro" id="IPR056594">
    <property type="entry name" value="AT5G49610-like_b-prop"/>
</dbReference>
<proteinExistence type="predicted"/>